<gene>
    <name evidence="1" type="ORF">ABS770_27640</name>
</gene>
<organism evidence="1 2">
    <name type="scientific">Methylobacterium brachiatum</name>
    <dbReference type="NCBI Taxonomy" id="269660"/>
    <lineage>
        <taxon>Bacteria</taxon>
        <taxon>Pseudomonadati</taxon>
        <taxon>Pseudomonadota</taxon>
        <taxon>Alphaproteobacteria</taxon>
        <taxon>Hyphomicrobiales</taxon>
        <taxon>Methylobacteriaceae</taxon>
        <taxon>Methylobacterium</taxon>
    </lineage>
</organism>
<protein>
    <submittedName>
        <fullName evidence="1">Uncharacterized protein</fullName>
    </submittedName>
</protein>
<dbReference type="Proteomes" id="UP001432995">
    <property type="component" value="Unassembled WGS sequence"/>
</dbReference>
<proteinExistence type="predicted"/>
<comment type="caution">
    <text evidence="1">The sequence shown here is derived from an EMBL/GenBank/DDBJ whole genome shotgun (WGS) entry which is preliminary data.</text>
</comment>
<accession>A0ABV1RB65</accession>
<sequence>MSGTPDDAHGVVVARLMLRLFGFAQGLGVDEATVQHIVERVIAEMPMCPDEERLVRARNWLLIAAA</sequence>
<keyword evidence="2" id="KW-1185">Reference proteome</keyword>
<dbReference type="EMBL" id="JBELQD010000071">
    <property type="protein sequence ID" value="MER2292035.1"/>
    <property type="molecule type" value="Genomic_DNA"/>
</dbReference>
<evidence type="ECO:0000313" key="1">
    <source>
        <dbReference type="EMBL" id="MER2292035.1"/>
    </source>
</evidence>
<reference evidence="1" key="1">
    <citation type="submission" date="2024-06" db="EMBL/GenBank/DDBJ databases">
        <authorList>
            <person name="Campbell A.G."/>
        </authorList>
    </citation>
    <scope>NUCLEOTIDE SEQUENCE</scope>
    <source>
        <strain evidence="1">EM17</strain>
    </source>
</reference>
<name>A0ABV1RB65_9HYPH</name>
<evidence type="ECO:0000313" key="2">
    <source>
        <dbReference type="Proteomes" id="UP001432995"/>
    </source>
</evidence>
<dbReference type="RefSeq" id="WP_350381410.1">
    <property type="nucleotide sequence ID" value="NZ_JBELQD010000071.1"/>
</dbReference>